<dbReference type="EMBL" id="CP036290">
    <property type="protein sequence ID" value="QDU85694.1"/>
    <property type="molecule type" value="Genomic_DNA"/>
</dbReference>
<evidence type="ECO:0000313" key="2">
    <source>
        <dbReference type="EMBL" id="QDU85694.1"/>
    </source>
</evidence>
<sequence length="147" mass="15940">MRPLHHRAPRRPAAARRGTSLVELMFAAVVLVVGISAAALQSARAHELRRHTEERLTATAHLRSVMSTILERSPAELLAADSEWAAGVVDVSANLVRCLPDQRTTVEYPGYAAGDAAPNLLPVVVRVDWDSSRGDAKTLELCSVVKR</sequence>
<dbReference type="Proteomes" id="UP000319342">
    <property type="component" value="Chromosome"/>
</dbReference>
<gene>
    <name evidence="2" type="ORF">Pla163_28270</name>
</gene>
<dbReference type="RefSeq" id="WP_145189516.1">
    <property type="nucleotide sequence ID" value="NZ_CP036290.1"/>
</dbReference>
<name>A0A518D2J6_9BACT</name>
<protein>
    <submittedName>
        <fullName evidence="2">Uncharacterized protein</fullName>
    </submittedName>
</protein>
<dbReference type="AlphaFoldDB" id="A0A518D2J6"/>
<keyword evidence="1" id="KW-0812">Transmembrane</keyword>
<evidence type="ECO:0000256" key="1">
    <source>
        <dbReference type="SAM" id="Phobius"/>
    </source>
</evidence>
<feature type="transmembrane region" description="Helical" evidence="1">
    <location>
        <begin position="21"/>
        <end position="40"/>
    </location>
</feature>
<reference evidence="2 3" key="1">
    <citation type="submission" date="2019-02" db="EMBL/GenBank/DDBJ databases">
        <title>Deep-cultivation of Planctomycetes and their phenomic and genomic characterization uncovers novel biology.</title>
        <authorList>
            <person name="Wiegand S."/>
            <person name="Jogler M."/>
            <person name="Boedeker C."/>
            <person name="Pinto D."/>
            <person name="Vollmers J."/>
            <person name="Rivas-Marin E."/>
            <person name="Kohn T."/>
            <person name="Peeters S.H."/>
            <person name="Heuer A."/>
            <person name="Rast P."/>
            <person name="Oberbeckmann S."/>
            <person name="Bunk B."/>
            <person name="Jeske O."/>
            <person name="Meyerdierks A."/>
            <person name="Storesund J.E."/>
            <person name="Kallscheuer N."/>
            <person name="Luecker S."/>
            <person name="Lage O.M."/>
            <person name="Pohl T."/>
            <person name="Merkel B.J."/>
            <person name="Hornburger P."/>
            <person name="Mueller R.-W."/>
            <person name="Bruemmer F."/>
            <person name="Labrenz M."/>
            <person name="Spormann A.M."/>
            <person name="Op den Camp H."/>
            <person name="Overmann J."/>
            <person name="Amann R."/>
            <person name="Jetten M.S.M."/>
            <person name="Mascher T."/>
            <person name="Medema M.H."/>
            <person name="Devos D.P."/>
            <person name="Kaster A.-K."/>
            <person name="Ovreas L."/>
            <person name="Rohde M."/>
            <person name="Galperin M.Y."/>
            <person name="Jogler C."/>
        </authorList>
    </citation>
    <scope>NUCLEOTIDE SEQUENCE [LARGE SCALE GENOMIC DNA]</scope>
    <source>
        <strain evidence="2 3">Pla163</strain>
    </source>
</reference>
<keyword evidence="1" id="KW-1133">Transmembrane helix</keyword>
<proteinExistence type="predicted"/>
<evidence type="ECO:0000313" key="3">
    <source>
        <dbReference type="Proteomes" id="UP000319342"/>
    </source>
</evidence>
<keyword evidence="3" id="KW-1185">Reference proteome</keyword>
<organism evidence="2 3">
    <name type="scientific">Rohdeia mirabilis</name>
    <dbReference type="NCBI Taxonomy" id="2528008"/>
    <lineage>
        <taxon>Bacteria</taxon>
        <taxon>Pseudomonadati</taxon>
        <taxon>Planctomycetota</taxon>
        <taxon>Planctomycetia</taxon>
        <taxon>Planctomycetia incertae sedis</taxon>
        <taxon>Rohdeia</taxon>
    </lineage>
</organism>
<accession>A0A518D2J6</accession>
<keyword evidence="1" id="KW-0472">Membrane</keyword>